<protein>
    <submittedName>
        <fullName evidence="2">Uncharacterized protein</fullName>
    </submittedName>
</protein>
<accession>A0A3M7RAV4</accession>
<dbReference type="EMBL" id="REGN01003806">
    <property type="protein sequence ID" value="RNA20676.1"/>
    <property type="molecule type" value="Genomic_DNA"/>
</dbReference>
<feature type="non-terminal residue" evidence="2">
    <location>
        <position position="1"/>
    </location>
</feature>
<dbReference type="AlphaFoldDB" id="A0A3M7RAV4"/>
<dbReference type="Proteomes" id="UP000276133">
    <property type="component" value="Unassembled WGS sequence"/>
</dbReference>
<feature type="region of interest" description="Disordered" evidence="1">
    <location>
        <begin position="40"/>
        <end position="74"/>
    </location>
</feature>
<comment type="caution">
    <text evidence="2">The sequence shown here is derived from an EMBL/GenBank/DDBJ whole genome shotgun (WGS) entry which is preliminary data.</text>
</comment>
<sequence>VDNVTLFDGALSKWSANGLSIKSLSNSIKIIFCVYTDRSSPVRPDAQTRSLKSPRPHTHTHTHPITLNHGPKPHSLFYFPPTHA</sequence>
<evidence type="ECO:0000256" key="1">
    <source>
        <dbReference type="SAM" id="MobiDB-lite"/>
    </source>
</evidence>
<gene>
    <name evidence="2" type="ORF">BpHYR1_029785</name>
</gene>
<evidence type="ECO:0000313" key="2">
    <source>
        <dbReference type="EMBL" id="RNA20676.1"/>
    </source>
</evidence>
<reference evidence="2 3" key="1">
    <citation type="journal article" date="2018" name="Sci. Rep.">
        <title>Genomic signatures of local adaptation to the degree of environmental predictability in rotifers.</title>
        <authorList>
            <person name="Franch-Gras L."/>
            <person name="Hahn C."/>
            <person name="Garcia-Roger E.M."/>
            <person name="Carmona M.J."/>
            <person name="Serra M."/>
            <person name="Gomez A."/>
        </authorList>
    </citation>
    <scope>NUCLEOTIDE SEQUENCE [LARGE SCALE GENOMIC DNA]</scope>
    <source>
        <strain evidence="2">HYR1</strain>
    </source>
</reference>
<organism evidence="2 3">
    <name type="scientific">Brachionus plicatilis</name>
    <name type="common">Marine rotifer</name>
    <name type="synonym">Brachionus muelleri</name>
    <dbReference type="NCBI Taxonomy" id="10195"/>
    <lineage>
        <taxon>Eukaryota</taxon>
        <taxon>Metazoa</taxon>
        <taxon>Spiralia</taxon>
        <taxon>Gnathifera</taxon>
        <taxon>Rotifera</taxon>
        <taxon>Eurotatoria</taxon>
        <taxon>Monogononta</taxon>
        <taxon>Pseudotrocha</taxon>
        <taxon>Ploima</taxon>
        <taxon>Brachionidae</taxon>
        <taxon>Brachionus</taxon>
    </lineage>
</organism>
<keyword evidence="3" id="KW-1185">Reference proteome</keyword>
<evidence type="ECO:0000313" key="3">
    <source>
        <dbReference type="Proteomes" id="UP000276133"/>
    </source>
</evidence>
<proteinExistence type="predicted"/>
<name>A0A3M7RAV4_BRAPC</name>
<feature type="compositionally biased region" description="Basic residues" evidence="1">
    <location>
        <begin position="52"/>
        <end position="62"/>
    </location>
</feature>